<keyword evidence="4" id="KW-0009">Actin-binding</keyword>
<evidence type="ECO:0000256" key="5">
    <source>
        <dbReference type="ARBA" id="ARBA00023212"/>
    </source>
</evidence>
<evidence type="ECO:0000256" key="3">
    <source>
        <dbReference type="ARBA" id="ARBA00022490"/>
    </source>
</evidence>
<gene>
    <name evidence="7" type="ORF">ACEWY4_027074</name>
</gene>
<dbReference type="FunFam" id="1.20.5.520:FF:000001">
    <property type="entry name" value="Thymosin beta"/>
    <property type="match status" value="1"/>
</dbReference>
<evidence type="ECO:0000313" key="7">
    <source>
        <dbReference type="EMBL" id="KAL2077570.1"/>
    </source>
</evidence>
<evidence type="ECO:0000256" key="4">
    <source>
        <dbReference type="ARBA" id="ARBA00023203"/>
    </source>
</evidence>
<dbReference type="PANTHER" id="PTHR12021">
    <property type="entry name" value="THYMOSIN BETA"/>
    <property type="match status" value="1"/>
</dbReference>
<reference evidence="7 8" key="1">
    <citation type="submission" date="2024-09" db="EMBL/GenBank/DDBJ databases">
        <title>A chromosome-level genome assembly of Gray's grenadier anchovy, Coilia grayii.</title>
        <authorList>
            <person name="Fu Z."/>
        </authorList>
    </citation>
    <scope>NUCLEOTIDE SEQUENCE [LARGE SCALE GENOMIC DNA]</scope>
    <source>
        <strain evidence="7">G4</strain>
        <tissue evidence="7">Muscle</tissue>
    </source>
</reference>
<keyword evidence="5" id="KW-0206">Cytoskeleton</keyword>
<dbReference type="AlphaFoldDB" id="A0ABD1IRE1"/>
<evidence type="ECO:0000256" key="6">
    <source>
        <dbReference type="ARBA" id="ARBA00025497"/>
    </source>
</evidence>
<organism evidence="7 8">
    <name type="scientific">Coilia grayii</name>
    <name type="common">Gray's grenadier anchovy</name>
    <dbReference type="NCBI Taxonomy" id="363190"/>
    <lineage>
        <taxon>Eukaryota</taxon>
        <taxon>Metazoa</taxon>
        <taxon>Chordata</taxon>
        <taxon>Craniata</taxon>
        <taxon>Vertebrata</taxon>
        <taxon>Euteleostomi</taxon>
        <taxon>Actinopterygii</taxon>
        <taxon>Neopterygii</taxon>
        <taxon>Teleostei</taxon>
        <taxon>Clupei</taxon>
        <taxon>Clupeiformes</taxon>
        <taxon>Clupeoidei</taxon>
        <taxon>Engraulidae</taxon>
        <taxon>Coilinae</taxon>
        <taxon>Coilia</taxon>
    </lineage>
</organism>
<comment type="subcellular location">
    <subcellularLocation>
        <location evidence="1">Cytoplasm</location>
        <location evidence="1">Cytoskeleton</location>
    </subcellularLocation>
</comment>
<dbReference type="GO" id="GO:0005856">
    <property type="term" value="C:cytoskeleton"/>
    <property type="evidence" value="ECO:0007669"/>
    <property type="project" value="UniProtKB-SubCell"/>
</dbReference>
<dbReference type="PANTHER" id="PTHR12021:SF3">
    <property type="entry name" value="THYMOSIN BETA-4-LIKE"/>
    <property type="match status" value="1"/>
</dbReference>
<keyword evidence="8" id="KW-1185">Reference proteome</keyword>
<evidence type="ECO:0000256" key="1">
    <source>
        <dbReference type="ARBA" id="ARBA00004245"/>
    </source>
</evidence>
<name>A0ABD1IRE1_9TELE</name>
<proteinExistence type="inferred from homology"/>
<comment type="caution">
    <text evidence="7">The sequence shown here is derived from an EMBL/GenBank/DDBJ whole genome shotgun (WGS) entry which is preliminary data.</text>
</comment>
<dbReference type="EMBL" id="JBHFQA010000024">
    <property type="protein sequence ID" value="KAL2077570.1"/>
    <property type="molecule type" value="Genomic_DNA"/>
</dbReference>
<keyword evidence="3" id="KW-0963">Cytoplasm</keyword>
<dbReference type="GO" id="GO:0003779">
    <property type="term" value="F:actin binding"/>
    <property type="evidence" value="ECO:0007669"/>
    <property type="project" value="UniProtKB-KW"/>
</dbReference>
<comment type="function">
    <text evidence="6">Plays an important role in the organization of the cytoskeleton. Binds to and sequesters actin monomers (G actin) and therefore inhibits actin polymerization.</text>
</comment>
<evidence type="ECO:0000256" key="2">
    <source>
        <dbReference type="ARBA" id="ARBA00009511"/>
    </source>
</evidence>
<dbReference type="Gene3D" id="1.20.5.520">
    <property type="entry name" value="Single helix bin"/>
    <property type="match status" value="1"/>
</dbReference>
<dbReference type="SMART" id="SM00152">
    <property type="entry name" value="THY"/>
    <property type="match status" value="1"/>
</dbReference>
<protein>
    <submittedName>
        <fullName evidence="7">Uncharacterized protein</fullName>
    </submittedName>
</protein>
<comment type="similarity">
    <text evidence="2">Belongs to the thymosin beta family.</text>
</comment>
<dbReference type="Proteomes" id="UP001591681">
    <property type="component" value="Unassembled WGS sequence"/>
</dbReference>
<sequence>MLPGKKGVIYYLNRSPPTRITEVPQKLFRAGLKRGHSQPTASMSDNNPVTEEVQKFDKKCLKKTETAEKNYLPTKEDLELEKKEKECNEQSK</sequence>
<evidence type="ECO:0000313" key="8">
    <source>
        <dbReference type="Proteomes" id="UP001591681"/>
    </source>
</evidence>
<dbReference type="InterPro" id="IPR001152">
    <property type="entry name" value="Beta-thymosin"/>
</dbReference>
<dbReference type="Pfam" id="PF01290">
    <property type="entry name" value="Thymosin"/>
    <property type="match status" value="1"/>
</dbReference>
<dbReference type="InterPro" id="IPR038386">
    <property type="entry name" value="Beta-thymosin_sf"/>
</dbReference>
<accession>A0ABD1IRE1</accession>